<dbReference type="Proteomes" id="UP000187464">
    <property type="component" value="Chromosome I"/>
</dbReference>
<keyword evidence="1" id="KW-0812">Transmembrane</keyword>
<reference evidence="3 4" key="1">
    <citation type="submission" date="2016-08" db="EMBL/GenBank/DDBJ databases">
        <authorList>
            <person name="Seilhamer J.J."/>
        </authorList>
    </citation>
    <scope>NUCLEOTIDE SEQUENCE [LARGE SCALE GENOMIC DNA]</scope>
    <source>
        <strain evidence="3">M3/6</strain>
    </source>
</reference>
<accession>A0A1R3T8A9</accession>
<dbReference type="InterPro" id="IPR043738">
    <property type="entry name" value="DUF5683"/>
</dbReference>
<evidence type="ECO:0000313" key="3">
    <source>
        <dbReference type="EMBL" id="SCD21528.1"/>
    </source>
</evidence>
<dbReference type="STRING" id="1642647.PSM36_2732"/>
<sequence>MNVAGILTCLSILFCAVDVQAQSHSREQPLDSVPVLAGDSLLRQVSDSVSVDLKNGGEVAGKQDSVITKAGTLIEMTSDKFFAPSHTFSPSPRKAVIYSAILPGLGQIYNRKYWKLPIVYGAYAGLTYAITWNNGYYRDYLGAYQDIMDDDPATNRWHDMLPYGQDPETVDTQWFTGVLQQRKDHYRYYRDLSIIATVGVYLIFIIDAYVDAQLFDFDMSPDLSMRVAPVLIRGEKGLNLGSTSYGLQLSFNF</sequence>
<evidence type="ECO:0000259" key="2">
    <source>
        <dbReference type="Pfam" id="PF18935"/>
    </source>
</evidence>
<feature type="transmembrane region" description="Helical" evidence="1">
    <location>
        <begin position="192"/>
        <end position="210"/>
    </location>
</feature>
<feature type="domain" description="DUF5683" evidence="2">
    <location>
        <begin position="90"/>
        <end position="253"/>
    </location>
</feature>
<proteinExistence type="predicted"/>
<evidence type="ECO:0000313" key="4">
    <source>
        <dbReference type="Proteomes" id="UP000187464"/>
    </source>
</evidence>
<gene>
    <name evidence="3" type="ORF">PSM36_2732</name>
</gene>
<keyword evidence="1" id="KW-0472">Membrane</keyword>
<dbReference type="Pfam" id="PF18935">
    <property type="entry name" value="DUF5683"/>
    <property type="match status" value="1"/>
</dbReference>
<protein>
    <submittedName>
        <fullName evidence="3">Putative secreted protein</fullName>
    </submittedName>
</protein>
<dbReference type="EMBL" id="LT605205">
    <property type="protein sequence ID" value="SCD21528.1"/>
    <property type="molecule type" value="Genomic_DNA"/>
</dbReference>
<name>A0A1R3T8A9_9BACT</name>
<organism evidence="3 4">
    <name type="scientific">Proteiniphilum saccharofermentans</name>
    <dbReference type="NCBI Taxonomy" id="1642647"/>
    <lineage>
        <taxon>Bacteria</taxon>
        <taxon>Pseudomonadati</taxon>
        <taxon>Bacteroidota</taxon>
        <taxon>Bacteroidia</taxon>
        <taxon>Bacteroidales</taxon>
        <taxon>Dysgonomonadaceae</taxon>
        <taxon>Proteiniphilum</taxon>
    </lineage>
</organism>
<evidence type="ECO:0000256" key="1">
    <source>
        <dbReference type="SAM" id="Phobius"/>
    </source>
</evidence>
<keyword evidence="1" id="KW-1133">Transmembrane helix</keyword>
<dbReference type="AlphaFoldDB" id="A0A1R3T8A9"/>
<keyword evidence="4" id="KW-1185">Reference proteome</keyword>
<dbReference type="KEGG" id="psac:PSM36_2732"/>